<dbReference type="PANTHER" id="PTHR43857">
    <property type="entry name" value="BLR7761 PROTEIN"/>
    <property type="match status" value="1"/>
</dbReference>
<dbReference type="Proteomes" id="UP001597260">
    <property type="component" value="Unassembled WGS sequence"/>
</dbReference>
<sequence length="397" mass="43109">MTAVRDIRPESFPWFRYDGYTFSLGLTDDTTAWLSGHSASEYDPQSQRIVVRGGMGEQTETAYAKIGAILAAAGLDYGDVVRVVENVTRAGLDHYQEAVEVRQRIFGEHRPTVVTVAVDRLLRPAAFIEIEVTATRGGGTPLIVGDDGGLRRDTVREGGDGTVYLPTMLPIDDNGEIVAEGDFGGQYRYCLERAGSLLEQVGLDLSHVVKTVDFSTPATRDVYRRTGRPRQELLGPVYPGAAGILMDRLHAPGVLVAIDVIASRHRPVAVNPGWSRYDTLTYNPAVRAGRTLFMSGFAALDPETQQAVYPGDVIAQTEYTYESILKVLAAAGAGPEHLVKTIEYVCPEGLADYRGVAAVRERLLRAPWPASTGAICAGLLRPEFLIEVDPMAVLTSD</sequence>
<protein>
    <submittedName>
        <fullName evidence="1">RidA family protein</fullName>
        <ecNumber evidence="1">3.5.-.-</ecNumber>
    </submittedName>
</protein>
<dbReference type="GO" id="GO:0016787">
    <property type="term" value="F:hydrolase activity"/>
    <property type="evidence" value="ECO:0007669"/>
    <property type="project" value="UniProtKB-KW"/>
</dbReference>
<name>A0ABW3Y7D7_9ACTN</name>
<accession>A0ABW3Y7D7</accession>
<proteinExistence type="predicted"/>
<dbReference type="CDD" id="cd00448">
    <property type="entry name" value="YjgF_YER057c_UK114_family"/>
    <property type="match status" value="1"/>
</dbReference>
<dbReference type="SUPFAM" id="SSF55298">
    <property type="entry name" value="YjgF-like"/>
    <property type="match status" value="3"/>
</dbReference>
<dbReference type="PANTHER" id="PTHR43857:SF1">
    <property type="entry name" value="YJGH FAMILY PROTEIN"/>
    <property type="match status" value="1"/>
</dbReference>
<dbReference type="InterPro" id="IPR035959">
    <property type="entry name" value="RutC-like_sf"/>
</dbReference>
<dbReference type="Gene3D" id="3.30.1330.40">
    <property type="entry name" value="RutC-like"/>
    <property type="match status" value="3"/>
</dbReference>
<evidence type="ECO:0000313" key="1">
    <source>
        <dbReference type="EMBL" id="MFD1319708.1"/>
    </source>
</evidence>
<gene>
    <name evidence="1" type="ORF">ACFQ4H_01255</name>
</gene>
<dbReference type="EC" id="3.5.-.-" evidence="1"/>
<dbReference type="InterPro" id="IPR006175">
    <property type="entry name" value="YjgF/YER057c/UK114"/>
</dbReference>
<keyword evidence="1" id="KW-0378">Hydrolase</keyword>
<organism evidence="1 2">
    <name type="scientific">Micromonospora sonneratiae</name>
    <dbReference type="NCBI Taxonomy" id="1184706"/>
    <lineage>
        <taxon>Bacteria</taxon>
        <taxon>Bacillati</taxon>
        <taxon>Actinomycetota</taxon>
        <taxon>Actinomycetes</taxon>
        <taxon>Micromonosporales</taxon>
        <taxon>Micromonosporaceae</taxon>
        <taxon>Micromonospora</taxon>
    </lineage>
</organism>
<reference evidence="2" key="1">
    <citation type="journal article" date="2019" name="Int. J. Syst. Evol. Microbiol.">
        <title>The Global Catalogue of Microorganisms (GCM) 10K type strain sequencing project: providing services to taxonomists for standard genome sequencing and annotation.</title>
        <authorList>
            <consortium name="The Broad Institute Genomics Platform"/>
            <consortium name="The Broad Institute Genome Sequencing Center for Infectious Disease"/>
            <person name="Wu L."/>
            <person name="Ma J."/>
        </authorList>
    </citation>
    <scope>NUCLEOTIDE SEQUENCE [LARGE SCALE GENOMIC DNA]</scope>
    <source>
        <strain evidence="2">JCM 31037</strain>
    </source>
</reference>
<dbReference type="Pfam" id="PF01042">
    <property type="entry name" value="Ribonuc_L-PSP"/>
    <property type="match status" value="3"/>
</dbReference>
<comment type="caution">
    <text evidence="1">The sequence shown here is derived from an EMBL/GenBank/DDBJ whole genome shotgun (WGS) entry which is preliminary data.</text>
</comment>
<evidence type="ECO:0000313" key="2">
    <source>
        <dbReference type="Proteomes" id="UP001597260"/>
    </source>
</evidence>
<dbReference type="RefSeq" id="WP_377565890.1">
    <property type="nucleotide sequence ID" value="NZ_JBHTMP010000001.1"/>
</dbReference>
<keyword evidence="2" id="KW-1185">Reference proteome</keyword>
<dbReference type="EMBL" id="JBHTMP010000001">
    <property type="protein sequence ID" value="MFD1319708.1"/>
    <property type="molecule type" value="Genomic_DNA"/>
</dbReference>